<dbReference type="Pfam" id="PF13561">
    <property type="entry name" value="adh_short_C2"/>
    <property type="match status" value="1"/>
</dbReference>
<dbReference type="EMBL" id="JAAXOT010000025">
    <property type="protein sequence ID" value="NKY60587.1"/>
    <property type="molecule type" value="Genomic_DNA"/>
</dbReference>
<name>A0A846YN92_9NOCA</name>
<dbReference type="GO" id="GO:0016491">
    <property type="term" value="F:oxidoreductase activity"/>
    <property type="evidence" value="ECO:0007669"/>
    <property type="project" value="UniProtKB-KW"/>
</dbReference>
<comment type="similarity">
    <text evidence="1">Belongs to the short-chain dehydrogenases/reductases (SDR) family.</text>
</comment>
<dbReference type="PANTHER" id="PTHR43639:SF1">
    <property type="entry name" value="SHORT-CHAIN DEHYDROGENASE_REDUCTASE FAMILY PROTEIN"/>
    <property type="match status" value="1"/>
</dbReference>
<dbReference type="CDD" id="cd05233">
    <property type="entry name" value="SDR_c"/>
    <property type="match status" value="1"/>
</dbReference>
<reference evidence="3 4" key="1">
    <citation type="submission" date="2020-04" db="EMBL/GenBank/DDBJ databases">
        <title>MicrobeNet Type strains.</title>
        <authorList>
            <person name="Nicholson A.C."/>
        </authorList>
    </citation>
    <scope>NUCLEOTIDE SEQUENCE [LARGE SCALE GENOMIC DNA]</scope>
    <source>
        <strain evidence="3 4">JCM 3332</strain>
    </source>
</reference>
<sequence length="244" mass="25294">MVGGSGAIGRAVAERLAEMGADIALGYSSRREAADAAARAVRDRGCRAEPVCLDMRDAAGAAAAVQRAGDLLGGLHTVVLAASPTNSQFYAGSLPDARYLDQLTVDAGGSYAIVRAALPLLRESRGSIVAVTTVANRRYVLRDVLSTAPKAANEALVRAVAAEEGRYGVRANAVGVGILDEGMTERLVASGDIRPGDLEHALGRIPLRAFGKAADIAEVAGFLASERARYVTGQWIDVDGGYSL</sequence>
<protein>
    <submittedName>
        <fullName evidence="3">SDR family oxidoreductase</fullName>
    </submittedName>
</protein>
<gene>
    <name evidence="3" type="ORF">HGA15_31510</name>
</gene>
<dbReference type="AlphaFoldDB" id="A0A846YN92"/>
<evidence type="ECO:0000313" key="3">
    <source>
        <dbReference type="EMBL" id="NKY60587.1"/>
    </source>
</evidence>
<keyword evidence="4" id="KW-1185">Reference proteome</keyword>
<dbReference type="PANTHER" id="PTHR43639">
    <property type="entry name" value="OXIDOREDUCTASE, SHORT-CHAIN DEHYDROGENASE/REDUCTASE FAMILY (AFU_ORTHOLOGUE AFUA_5G02870)"/>
    <property type="match status" value="1"/>
</dbReference>
<dbReference type="SUPFAM" id="SSF51735">
    <property type="entry name" value="NAD(P)-binding Rossmann-fold domains"/>
    <property type="match status" value="1"/>
</dbReference>
<dbReference type="Proteomes" id="UP000570678">
    <property type="component" value="Unassembled WGS sequence"/>
</dbReference>
<evidence type="ECO:0000256" key="1">
    <source>
        <dbReference type="ARBA" id="ARBA00006484"/>
    </source>
</evidence>
<keyword evidence="2" id="KW-0560">Oxidoreductase</keyword>
<dbReference type="Gene3D" id="3.40.50.720">
    <property type="entry name" value="NAD(P)-binding Rossmann-like Domain"/>
    <property type="match status" value="1"/>
</dbReference>
<dbReference type="InterPro" id="IPR036291">
    <property type="entry name" value="NAD(P)-bd_dom_sf"/>
</dbReference>
<dbReference type="InterPro" id="IPR002347">
    <property type="entry name" value="SDR_fam"/>
</dbReference>
<comment type="caution">
    <text evidence="3">The sequence shown here is derived from an EMBL/GenBank/DDBJ whole genome shotgun (WGS) entry which is preliminary data.</text>
</comment>
<evidence type="ECO:0000256" key="2">
    <source>
        <dbReference type="ARBA" id="ARBA00023002"/>
    </source>
</evidence>
<proteinExistence type="inferred from homology"/>
<dbReference type="PRINTS" id="PR00081">
    <property type="entry name" value="GDHRDH"/>
</dbReference>
<organism evidence="3 4">
    <name type="scientific">Nocardia flavorosea</name>
    <dbReference type="NCBI Taxonomy" id="53429"/>
    <lineage>
        <taxon>Bacteria</taxon>
        <taxon>Bacillati</taxon>
        <taxon>Actinomycetota</taxon>
        <taxon>Actinomycetes</taxon>
        <taxon>Mycobacteriales</taxon>
        <taxon>Nocardiaceae</taxon>
        <taxon>Nocardia</taxon>
    </lineage>
</organism>
<evidence type="ECO:0000313" key="4">
    <source>
        <dbReference type="Proteomes" id="UP000570678"/>
    </source>
</evidence>
<accession>A0A846YN92</accession>